<dbReference type="Proteomes" id="UP000651112">
    <property type="component" value="Unassembled WGS sequence"/>
</dbReference>
<keyword evidence="2" id="KW-1185">Reference proteome</keyword>
<dbReference type="PROSITE" id="PS51257">
    <property type="entry name" value="PROKAR_LIPOPROTEIN"/>
    <property type="match status" value="1"/>
</dbReference>
<dbReference type="RefSeq" id="WP_190311974.1">
    <property type="nucleotide sequence ID" value="NZ_JACNYL010000001.1"/>
</dbReference>
<dbReference type="Pfam" id="PF16389">
    <property type="entry name" value="DUF4998"/>
    <property type="match status" value="1"/>
</dbReference>
<organism evidence="1 2">
    <name type="scientific">Sphingobacterium chuzhouense</name>
    <dbReference type="NCBI Taxonomy" id="1742264"/>
    <lineage>
        <taxon>Bacteria</taxon>
        <taxon>Pseudomonadati</taxon>
        <taxon>Bacteroidota</taxon>
        <taxon>Sphingobacteriia</taxon>
        <taxon>Sphingobacteriales</taxon>
        <taxon>Sphingobacteriaceae</taxon>
        <taxon>Sphingobacterium</taxon>
    </lineage>
</organism>
<dbReference type="EMBL" id="JACNYL010000001">
    <property type="protein sequence ID" value="MBD1420177.1"/>
    <property type="molecule type" value="Genomic_DNA"/>
</dbReference>
<comment type="caution">
    <text evidence="1">The sequence shown here is derived from an EMBL/GenBank/DDBJ whole genome shotgun (WGS) entry which is preliminary data.</text>
</comment>
<gene>
    <name evidence="1" type="ORF">H8B21_01210</name>
</gene>
<reference evidence="1 2" key="1">
    <citation type="submission" date="2020-08" db="EMBL/GenBank/DDBJ databases">
        <title>Sphingobacterium sp. DN00404 isolated from aquaculture water.</title>
        <authorList>
            <person name="Zhang M."/>
        </authorList>
    </citation>
    <scope>NUCLEOTIDE SEQUENCE [LARGE SCALE GENOMIC DNA]</scope>
    <source>
        <strain evidence="1 2">KCTC 42746</strain>
    </source>
</reference>
<accession>A0ABR7XLX7</accession>
<name>A0ABR7XLX7_9SPHI</name>
<proteinExistence type="predicted"/>
<evidence type="ECO:0000313" key="2">
    <source>
        <dbReference type="Proteomes" id="UP000651112"/>
    </source>
</evidence>
<sequence length="503" mass="55679">MNKRLKQHIFSTIAILFGAILLVGSCKKQDEVYRKYIENGEILYLGKADSLLAYSGYQRAKVLWLPPKDPKVESIKVLWNDNQDSLLVPVKRHIEGDFQEVIIDNLTEGVQTFVVHSINSDGYSSIKSELNIPVYGESYIGSLLNRFPSGIEYWDNTLNVTFMAAEESVVMTEFTYTDIHGEIQIAGLPDSINTITIDDLDPDYPVRYRTEHSPDSNAIDQFFTAYEEMEVHDLGKTPIIFTGYCADPQGGDGNYEYLQLMATIDIDFSKTPFCVVTCQNGGSTAPDAGVPPSQGWAAGGGRTYKFNLTQGNVSKGEFFYVGGDSRLINGANSTNIEHAKWVRTINYTNTAGDGFGSSTSGLMPNSGYAAGMAVFFGMEVTNESSPVDVVFYGPTLETHPTHVPATIINEELYPDRGYRVAENDHYSPVDNATGVNQPFFWQGTNTHRIQHVTGQGLFIKLGGVFDTETQKWQTPRAYRMDQMSSSTPLSFIETGDGVTTIIN</sequence>
<evidence type="ECO:0000313" key="1">
    <source>
        <dbReference type="EMBL" id="MBD1420177.1"/>
    </source>
</evidence>
<protein>
    <submittedName>
        <fullName evidence="1">DUF4998 domain-containing protein</fullName>
    </submittedName>
</protein>